<evidence type="ECO:0000313" key="2">
    <source>
        <dbReference type="EMBL" id="KAL3277897.1"/>
    </source>
</evidence>
<organism evidence="2 3">
    <name type="scientific">Cryptolaemus montrouzieri</name>
    <dbReference type="NCBI Taxonomy" id="559131"/>
    <lineage>
        <taxon>Eukaryota</taxon>
        <taxon>Metazoa</taxon>
        <taxon>Ecdysozoa</taxon>
        <taxon>Arthropoda</taxon>
        <taxon>Hexapoda</taxon>
        <taxon>Insecta</taxon>
        <taxon>Pterygota</taxon>
        <taxon>Neoptera</taxon>
        <taxon>Endopterygota</taxon>
        <taxon>Coleoptera</taxon>
        <taxon>Polyphaga</taxon>
        <taxon>Cucujiformia</taxon>
        <taxon>Coccinelloidea</taxon>
        <taxon>Coccinellidae</taxon>
        <taxon>Scymninae</taxon>
        <taxon>Scymnini</taxon>
        <taxon>Cryptolaemus</taxon>
    </lineage>
</organism>
<sequence length="393" mass="46122">MENLFDNLQGISSTNNTKNIFQNLNIVVSENTPEIISNNINQIKMPEISQMEINMARDMLPEYSGGSKNLSYFINQADNYLNLLKRDDNLLFNGLLLEQIKSKLIGEARDVLINSRCTRWGEIKDLLTQKFGDPRSEELLLHDMTTCFQNSNETYENYFDNIKRKLQILLEHVSIRELNQDIRISKENMYTSQALNTFKAGILEPHCSHLLNLSINSLEQALMERRKFDNERCQINFMNFIRNQSKGSQSQKRYVPPLKNHYNSYNKQFKHFSNSAVENNKLSTSHFPSQPINLQKRNESEIHRNFPTNSQVFGKRIPERKPDYKPTPMSISSRVTHRNNAFNNHKQNYFTPKSRPSFIFEEVYNIEENDDEDNTFENPEEDFYTEASETELE</sequence>
<comment type="caution">
    <text evidence="2">The sequence shown here is derived from an EMBL/GenBank/DDBJ whole genome shotgun (WGS) entry which is preliminary data.</text>
</comment>
<feature type="region of interest" description="Disordered" evidence="1">
    <location>
        <begin position="367"/>
        <end position="393"/>
    </location>
</feature>
<protein>
    <recommendedName>
        <fullName evidence="4">Gag protein</fullName>
    </recommendedName>
</protein>
<evidence type="ECO:0000256" key="1">
    <source>
        <dbReference type="SAM" id="MobiDB-lite"/>
    </source>
</evidence>
<gene>
    <name evidence="2" type="ORF">HHI36_013238</name>
</gene>
<keyword evidence="3" id="KW-1185">Reference proteome</keyword>
<evidence type="ECO:0008006" key="4">
    <source>
        <dbReference type="Google" id="ProtNLM"/>
    </source>
</evidence>
<dbReference type="Proteomes" id="UP001516400">
    <property type="component" value="Unassembled WGS sequence"/>
</dbReference>
<reference evidence="2 3" key="1">
    <citation type="journal article" date="2021" name="BMC Biol.">
        <title>Horizontally acquired antibacterial genes associated with adaptive radiation of ladybird beetles.</title>
        <authorList>
            <person name="Li H.S."/>
            <person name="Tang X.F."/>
            <person name="Huang Y.H."/>
            <person name="Xu Z.Y."/>
            <person name="Chen M.L."/>
            <person name="Du X.Y."/>
            <person name="Qiu B.Y."/>
            <person name="Chen P.T."/>
            <person name="Zhang W."/>
            <person name="Slipinski A."/>
            <person name="Escalona H.E."/>
            <person name="Waterhouse R.M."/>
            <person name="Zwick A."/>
            <person name="Pang H."/>
        </authorList>
    </citation>
    <scope>NUCLEOTIDE SEQUENCE [LARGE SCALE GENOMIC DNA]</scope>
    <source>
        <strain evidence="2">SYSU2018</strain>
    </source>
</reference>
<proteinExistence type="predicted"/>
<evidence type="ECO:0000313" key="3">
    <source>
        <dbReference type="Proteomes" id="UP001516400"/>
    </source>
</evidence>
<dbReference type="AlphaFoldDB" id="A0ABD2NGP7"/>
<dbReference type="EMBL" id="JABFTP020000103">
    <property type="protein sequence ID" value="KAL3277897.1"/>
    <property type="molecule type" value="Genomic_DNA"/>
</dbReference>
<accession>A0ABD2NGP7</accession>
<name>A0ABD2NGP7_9CUCU</name>